<evidence type="ECO:0000259" key="2">
    <source>
        <dbReference type="Pfam" id="PF13681"/>
    </source>
</evidence>
<reference evidence="4 5" key="1">
    <citation type="submission" date="2015-11" db="EMBL/GenBank/DDBJ databases">
        <title>Exploring the genomic traits of fungus-feeding bacterial genus Collimonas.</title>
        <authorList>
            <person name="Song C."/>
            <person name="Schmidt R."/>
            <person name="de Jager V."/>
            <person name="Krzyzanowska D."/>
            <person name="Jongedijk E."/>
            <person name="Cankar K."/>
            <person name="Beekwilder J."/>
            <person name="van Veen A."/>
            <person name="de Boer W."/>
            <person name="van Veen J.A."/>
            <person name="Garbeva P."/>
        </authorList>
    </citation>
    <scope>NUCLEOTIDE SEQUENCE [LARGE SCALE GENOMIC DNA]</scope>
    <source>
        <strain evidence="4 5">Ter6</strain>
    </source>
</reference>
<keyword evidence="1" id="KW-0472">Membrane</keyword>
<evidence type="ECO:0000313" key="5">
    <source>
        <dbReference type="Proteomes" id="UP000072421"/>
    </source>
</evidence>
<keyword evidence="1" id="KW-1133">Transmembrane helix</keyword>
<sequence length="177" mass="18844">MFMAKTKLQQSGIALPMVLIFLVVMMLIGTVAIRNVTLDEKMAANTRNQQAAFQAAERALRYCEAGAQNNSIGGKPLSSMLTTSTTSPSVWDNSATWGTSAPATTAKLPAVALPNGVSWTGGTPPQPQCIIEDVTATIGLGPTQPKRDLTDKVYRITGRGTDVTNNAVVLLQSYLKF</sequence>
<feature type="transmembrane region" description="Helical" evidence="1">
    <location>
        <begin position="12"/>
        <end position="33"/>
    </location>
</feature>
<dbReference type="AlphaFoldDB" id="A0A127PGT0"/>
<dbReference type="Proteomes" id="UP000072421">
    <property type="component" value="Chromosome"/>
</dbReference>
<keyword evidence="1" id="KW-0812">Transmembrane</keyword>
<feature type="domain" description="PilX/PilW C-terminal" evidence="2">
    <location>
        <begin position="83"/>
        <end position="175"/>
    </location>
</feature>
<evidence type="ECO:0000256" key="1">
    <source>
        <dbReference type="SAM" id="Phobius"/>
    </source>
</evidence>
<dbReference type="Pfam" id="PF13681">
    <property type="entry name" value="PilX"/>
    <property type="match status" value="1"/>
</dbReference>
<dbReference type="OrthoDB" id="8969784at2"/>
<protein>
    <submittedName>
        <fullName evidence="4">PilX N-terminal family protein</fullName>
    </submittedName>
</protein>
<dbReference type="Pfam" id="PF14341">
    <property type="entry name" value="PilX_N"/>
    <property type="match status" value="1"/>
</dbReference>
<dbReference type="EMBL" id="CP013232">
    <property type="protein sequence ID" value="AMO96998.1"/>
    <property type="molecule type" value="Genomic_DNA"/>
</dbReference>
<dbReference type="InterPro" id="IPR025746">
    <property type="entry name" value="PilX_N_dom"/>
</dbReference>
<dbReference type="InterPro" id="IPR025205">
    <property type="entry name" value="PilX/PilW_C"/>
</dbReference>
<feature type="domain" description="Type 4 fimbrial biogenesis protein PilX N-terminal" evidence="3">
    <location>
        <begin position="11"/>
        <end position="60"/>
    </location>
</feature>
<proteinExistence type="predicted"/>
<evidence type="ECO:0000313" key="4">
    <source>
        <dbReference type="EMBL" id="AMO96998.1"/>
    </source>
</evidence>
<accession>A0A127PGT0</accession>
<gene>
    <name evidence="4" type="ORF">CFter6_4405</name>
</gene>
<evidence type="ECO:0000259" key="3">
    <source>
        <dbReference type="Pfam" id="PF14341"/>
    </source>
</evidence>
<dbReference type="PATRIC" id="fig|158899.10.peg.4364"/>
<organism evidence="4">
    <name type="scientific">Collimonas fungivorans</name>
    <dbReference type="NCBI Taxonomy" id="158899"/>
    <lineage>
        <taxon>Bacteria</taxon>
        <taxon>Pseudomonadati</taxon>
        <taxon>Pseudomonadota</taxon>
        <taxon>Betaproteobacteria</taxon>
        <taxon>Burkholderiales</taxon>
        <taxon>Oxalobacteraceae</taxon>
        <taxon>Collimonas</taxon>
    </lineage>
</organism>
<name>A0A127PGT0_9BURK</name>